<evidence type="ECO:0000256" key="1">
    <source>
        <dbReference type="SAM" id="MobiDB-lite"/>
    </source>
</evidence>
<organism evidence="3 4">
    <name type="scientific">Diacronema lutheri</name>
    <name type="common">Unicellular marine alga</name>
    <name type="synonym">Monochrysis lutheri</name>
    <dbReference type="NCBI Taxonomy" id="2081491"/>
    <lineage>
        <taxon>Eukaryota</taxon>
        <taxon>Haptista</taxon>
        <taxon>Haptophyta</taxon>
        <taxon>Pavlovophyceae</taxon>
        <taxon>Pavlovales</taxon>
        <taxon>Pavlovaceae</taxon>
        <taxon>Diacronema</taxon>
    </lineage>
</organism>
<dbReference type="PANTHER" id="PTHR36796:SF1">
    <property type="entry name" value="PROTEIN KINASE SUPERFAMILY PROTEIN"/>
    <property type="match status" value="1"/>
</dbReference>
<dbReference type="OrthoDB" id="41213at2759"/>
<proteinExistence type="predicted"/>
<reference evidence="3" key="1">
    <citation type="submission" date="2021-05" db="EMBL/GenBank/DDBJ databases">
        <title>The genome of the haptophyte Pavlova lutheri (Diacronema luteri, Pavlovales) - a model for lipid biosynthesis in eukaryotic algae.</title>
        <authorList>
            <person name="Hulatt C.J."/>
            <person name="Posewitz M.C."/>
        </authorList>
    </citation>
    <scope>NUCLEOTIDE SEQUENCE</scope>
    <source>
        <strain evidence="3">NIVA-4/92</strain>
    </source>
</reference>
<feature type="signal peptide" evidence="2">
    <location>
        <begin position="1"/>
        <end position="21"/>
    </location>
</feature>
<dbReference type="PANTHER" id="PTHR36796">
    <property type="entry name" value="PROTEIN KINASE SUPERFAMILY PROTEIN"/>
    <property type="match status" value="1"/>
</dbReference>
<gene>
    <name evidence="3" type="ORF">KFE25_000473</name>
</gene>
<accession>A0A8J5XR70</accession>
<feature type="region of interest" description="Disordered" evidence="1">
    <location>
        <begin position="361"/>
        <end position="388"/>
    </location>
</feature>
<sequence length="494" mass="51535">MAAPATTRAAAWLACVSFASGLVPRISPSNVLIRSYIGSMGFTTQTDWVYAERDTGELVRPSPLDALNPTRTVEDSGATVRFFAAESREGARLLLKEYSSSAASLAAAERSAFERLLTIARARADVGADTRSPRVPPPFSQLVGWMESGSAFAAASFRDEWRTNICCEPPASGGLWLIFEWEGLRTAAGWPAAVRRAREAVPPPGPLARLAALLDGGAERGVERAARDAAARRAAYALELARRMLAAVAASHAAGVAHRGIGPACFGVSGFDEETAPGALRVRLDNFGFSLSVSQAAQDAALARRVALARAEPGGGTSRALPRDPTAPPSSAELCALLERDDLRALGYALLEVLLAVAESAAPPPPPPARSPQAAAAAPPGDGAPAALQSTVSAGMDQATLRRLVEDVFDGDMTRVRDYCAADPRWREGVAILDGADGAPMASAGADAGLGAGWRLLGDLVGDGSDARAIAAAAEYGELRLAARLLECEWFRSL</sequence>
<dbReference type="EMBL" id="JAGTXO010000006">
    <property type="protein sequence ID" value="KAG8467157.1"/>
    <property type="molecule type" value="Genomic_DNA"/>
</dbReference>
<evidence type="ECO:0008006" key="5">
    <source>
        <dbReference type="Google" id="ProtNLM"/>
    </source>
</evidence>
<keyword evidence="2" id="KW-0732">Signal</keyword>
<dbReference type="AlphaFoldDB" id="A0A8J5XR70"/>
<keyword evidence="4" id="KW-1185">Reference proteome</keyword>
<feature type="chain" id="PRO_5035171658" description="Protein kinase domain-containing protein" evidence="2">
    <location>
        <begin position="22"/>
        <end position="494"/>
    </location>
</feature>
<evidence type="ECO:0000256" key="2">
    <source>
        <dbReference type="SAM" id="SignalP"/>
    </source>
</evidence>
<feature type="compositionally biased region" description="Low complexity" evidence="1">
    <location>
        <begin position="371"/>
        <end position="388"/>
    </location>
</feature>
<dbReference type="Proteomes" id="UP000751190">
    <property type="component" value="Unassembled WGS sequence"/>
</dbReference>
<dbReference type="OMA" id="RTNICCE"/>
<evidence type="ECO:0000313" key="3">
    <source>
        <dbReference type="EMBL" id="KAG8467157.1"/>
    </source>
</evidence>
<dbReference type="GO" id="GO:0009507">
    <property type="term" value="C:chloroplast"/>
    <property type="evidence" value="ECO:0007669"/>
    <property type="project" value="TreeGrafter"/>
</dbReference>
<evidence type="ECO:0000313" key="4">
    <source>
        <dbReference type="Proteomes" id="UP000751190"/>
    </source>
</evidence>
<comment type="caution">
    <text evidence="3">The sequence shown here is derived from an EMBL/GenBank/DDBJ whole genome shotgun (WGS) entry which is preliminary data.</text>
</comment>
<name>A0A8J5XR70_DIALT</name>
<protein>
    <recommendedName>
        <fullName evidence="5">Protein kinase domain-containing protein</fullName>
    </recommendedName>
</protein>